<feature type="coiled-coil region" evidence="1">
    <location>
        <begin position="73"/>
        <end position="315"/>
    </location>
</feature>
<organism evidence="2 4">
    <name type="scientific">Nelumbo nucifera</name>
    <name type="common">Sacred lotus</name>
    <dbReference type="NCBI Taxonomy" id="4432"/>
    <lineage>
        <taxon>Eukaryota</taxon>
        <taxon>Viridiplantae</taxon>
        <taxon>Streptophyta</taxon>
        <taxon>Embryophyta</taxon>
        <taxon>Tracheophyta</taxon>
        <taxon>Spermatophyta</taxon>
        <taxon>Magnoliopsida</taxon>
        <taxon>Proteales</taxon>
        <taxon>Nelumbonaceae</taxon>
        <taxon>Nelumbo</taxon>
    </lineage>
</organism>
<evidence type="ECO:0000256" key="1">
    <source>
        <dbReference type="SAM" id="Coils"/>
    </source>
</evidence>
<evidence type="ECO:0000313" key="5">
    <source>
        <dbReference type="RefSeq" id="XP_010266568.1"/>
    </source>
</evidence>
<dbReference type="AlphaFoldDB" id="A0A1U8AHF2"/>
<dbReference type="OrthoDB" id="1735671at2759"/>
<dbReference type="Proteomes" id="UP000189703">
    <property type="component" value="Unplaced"/>
</dbReference>
<gene>
    <name evidence="3 4 5" type="primary">LOC104604045</name>
</gene>
<name>A0A1U8AHF2_NELNU</name>
<keyword evidence="2" id="KW-1185">Reference proteome</keyword>
<feature type="coiled-coil region" evidence="1">
    <location>
        <begin position="475"/>
        <end position="516"/>
    </location>
</feature>
<dbReference type="OMA" id="CIRVIGK"/>
<dbReference type="PROSITE" id="PS51257">
    <property type="entry name" value="PROKAR_LIPOPROTEIN"/>
    <property type="match status" value="1"/>
</dbReference>
<dbReference type="eggNOG" id="ENOG502QTAA">
    <property type="taxonomic scope" value="Eukaryota"/>
</dbReference>
<dbReference type="PANTHER" id="PTHR47747:SF2">
    <property type="entry name" value="RIBONUCLEASE P PROTEIN SUBUNIT P38-LIKE PROTEIN"/>
    <property type="match status" value="1"/>
</dbReference>
<protein>
    <submittedName>
        <fullName evidence="3 4">Golgin subfamily A member 6-like protein 22 isoform X1</fullName>
    </submittedName>
</protein>
<keyword evidence="1" id="KW-0175">Coiled coil</keyword>
<dbReference type="GeneID" id="104604045"/>
<evidence type="ECO:0000313" key="4">
    <source>
        <dbReference type="RefSeq" id="XP_010266567.1"/>
    </source>
</evidence>
<accession>A0A1U8AHF2</accession>
<evidence type="ECO:0000313" key="2">
    <source>
        <dbReference type="Proteomes" id="UP000189703"/>
    </source>
</evidence>
<dbReference type="STRING" id="4432.A0A1U8AHF2"/>
<reference evidence="3 4" key="1">
    <citation type="submission" date="2025-04" db="UniProtKB">
        <authorList>
            <consortium name="RefSeq"/>
        </authorList>
    </citation>
    <scope>IDENTIFICATION</scope>
</reference>
<dbReference type="KEGG" id="nnu:104604045"/>
<proteinExistence type="predicted"/>
<dbReference type="RefSeq" id="XP_010266568.1">
    <property type="nucleotide sequence ID" value="XM_010268266.2"/>
</dbReference>
<dbReference type="PANTHER" id="PTHR47747">
    <property type="entry name" value="RIBONUCLEASE P PROTEIN SUBUNIT P38-LIKE PROTEIN"/>
    <property type="match status" value="1"/>
</dbReference>
<evidence type="ECO:0000313" key="3">
    <source>
        <dbReference type="RefSeq" id="XP_010266565.1"/>
    </source>
</evidence>
<sequence>MMGEKEISAPCLLTPEKNTDSFYPMYFGFSCAFVALRLLSGSDMDSAKWSETRDKMLQGSAHLLGLLVWKVQRGETNEGRSELRQKLERTESELSELKRRRSEDAKANEKVVSIFAAQEQSWLSERKKLRQQIGALLNELRVLETKKEEVISSLNGKVWEKEHLIQSRDKALQEEEGKRKELEEKLQKAEAIMEELRETVKRQNREHSSELWKHKTAFIEIVSNQRQLEAEMGRALQQVEAAKQELDLVFKEKEESISMVQKLSLEIIKLRRDLEQKDKILSALLRKSKLDTTEKQMLLKEIKISQSRKKQAELETERWRAVCGSRQELHSLTSNSADEVESLPDALLGANRTRLVKIGSSQYRRAGSQSTLKTPIVEYSEAGHRNEREAFVTKRTITATPDDSNGYSPDGDGEPMMATDVRQLEGWIYSETEKCPVVLEQRHHLEIDAFAEQMRLKDEKLEAFRWKLLSMELESKRLQSHIDGLDQNMSHLREENMKLEALLLDKESELKSLKEKFTLQLQSLHCQKNDKNSSSMDLALDHEAVCSEVKIIKRKSRQKEEESKAILLRIPQEVEAEQPPIDDQPGHISFTVQSPEGDIEVEKEVGIDPGHVPQKSVGPEEVEVVGKLSSIGNCLIKKDSSPWKMDLQALGVFYKIKRLKQQLIMLERLVGTQRSYEESEKDDQEHSQAKGFLLLMSLLNKQVSRYQSLQEKTDNLCKRMHEKDPDGSGGDSNMPITKEKTKTLEHFLEETFQLQRYMVATGQKLMEIQSRVASGLFEGAEELDGSTGFNLRRFADGVRTLFNEVQRGLEVRIARIIGDLEGTLACEGIIHFSN</sequence>
<dbReference type="RefSeq" id="XP_010266565.1">
    <property type="nucleotide sequence ID" value="XM_010268263.2"/>
</dbReference>
<dbReference type="RefSeq" id="XP_010266567.1">
    <property type="nucleotide sequence ID" value="XM_010268265.2"/>
</dbReference>